<protein>
    <recommendedName>
        <fullName evidence="2">CcmS related domain-containing protein</fullName>
    </recommendedName>
</protein>
<evidence type="ECO:0000313" key="3">
    <source>
        <dbReference type="EMBL" id="KZW04035.1"/>
    </source>
</evidence>
<name>A0A165QT57_EXIGL</name>
<sequence>MGKKNKKKDEDAGPPEVTGINWMQDAGGGGDTGGGGDDFFGGFGGFNDEEEEEEEVKPKKLNKGKGKGGDNDGGGGNKKQQKQQQQEEKGNKKKGKQKQQESSGSGWDSAGVDAWGAGADTTAAYGSAMGGSGWDAPGPTSAAAGAWSTPAAAANDWSQPAASTSQTPWGSMAGMASMQAPPPNSGWGSWGYQGTGTTPAMSASGLPSATASGKMHQFWMPTHDEEDEEEYGAYENPIYATNRNAQQSYNSKKPKQQKQKENQQKAGKKQQKQQQEAAFGATDDWSQPAAPQAWDWSQETEGKKKKGKQKGAPATSVDGFIMDAFGGAGAGAQYTGYSPAAQSYTMNHATYGGGAGYTGGAGAGFGAGGMGMPSPRMPTAFDGAFAVASSEGQGIQDAWTALYGRHRPSIGRIHWMFSPNHDQSVQEVMHFIQDTQVKAELTEIALQQFIQHREPGCFFVNASYRLPHRPHTPGFDWLRYADVVCAIPPVVIRFWTANAPLSQTCDRTIQQSLMYYDPGEFALVFVFLVSETGNSMACWRRRIPIPQQMTARHRSEIAKIKAEMKKRNYKIYVDSPADTHNGATWSQPPSAWGTPGVWGQGLPMSPAAPEKPVKGGWFKVFR</sequence>
<accession>A0A165QT57</accession>
<reference evidence="3 4" key="1">
    <citation type="journal article" date="2016" name="Mol. Biol. Evol.">
        <title>Comparative Genomics of Early-Diverging Mushroom-Forming Fungi Provides Insights into the Origins of Lignocellulose Decay Capabilities.</title>
        <authorList>
            <person name="Nagy L.G."/>
            <person name="Riley R."/>
            <person name="Tritt A."/>
            <person name="Adam C."/>
            <person name="Daum C."/>
            <person name="Floudas D."/>
            <person name="Sun H."/>
            <person name="Yadav J.S."/>
            <person name="Pangilinan J."/>
            <person name="Larsson K.H."/>
            <person name="Matsuura K."/>
            <person name="Barry K."/>
            <person name="Labutti K."/>
            <person name="Kuo R."/>
            <person name="Ohm R.A."/>
            <person name="Bhattacharya S.S."/>
            <person name="Shirouzu T."/>
            <person name="Yoshinaga Y."/>
            <person name="Martin F.M."/>
            <person name="Grigoriev I.V."/>
            <person name="Hibbett D.S."/>
        </authorList>
    </citation>
    <scope>NUCLEOTIDE SEQUENCE [LARGE SCALE GENOMIC DNA]</scope>
    <source>
        <strain evidence="3 4">HHB12029</strain>
    </source>
</reference>
<organism evidence="3 4">
    <name type="scientific">Exidia glandulosa HHB12029</name>
    <dbReference type="NCBI Taxonomy" id="1314781"/>
    <lineage>
        <taxon>Eukaryota</taxon>
        <taxon>Fungi</taxon>
        <taxon>Dikarya</taxon>
        <taxon>Basidiomycota</taxon>
        <taxon>Agaricomycotina</taxon>
        <taxon>Agaricomycetes</taxon>
        <taxon>Auriculariales</taxon>
        <taxon>Exidiaceae</taxon>
        <taxon>Exidia</taxon>
    </lineage>
</organism>
<dbReference type="EMBL" id="KV425882">
    <property type="protein sequence ID" value="KZW04035.1"/>
    <property type="molecule type" value="Genomic_DNA"/>
</dbReference>
<dbReference type="InParanoid" id="A0A165QT57"/>
<feature type="compositionally biased region" description="Polar residues" evidence="1">
    <location>
        <begin position="156"/>
        <end position="169"/>
    </location>
</feature>
<evidence type="ECO:0000259" key="2">
    <source>
        <dbReference type="Pfam" id="PF26617"/>
    </source>
</evidence>
<feature type="compositionally biased region" description="Low complexity" evidence="1">
    <location>
        <begin position="100"/>
        <end position="115"/>
    </location>
</feature>
<dbReference type="InterPro" id="IPR058258">
    <property type="entry name" value="CcmS-like"/>
</dbReference>
<feature type="region of interest" description="Disordered" evidence="1">
    <location>
        <begin position="1"/>
        <end position="115"/>
    </location>
</feature>
<feature type="domain" description="CcmS related" evidence="2">
    <location>
        <begin position="495"/>
        <end position="547"/>
    </location>
</feature>
<keyword evidence="4" id="KW-1185">Reference proteome</keyword>
<feature type="compositionally biased region" description="Gly residues" evidence="1">
    <location>
        <begin position="26"/>
        <end position="45"/>
    </location>
</feature>
<proteinExistence type="predicted"/>
<evidence type="ECO:0000313" key="4">
    <source>
        <dbReference type="Proteomes" id="UP000077266"/>
    </source>
</evidence>
<feature type="domain" description="CcmS related" evidence="2">
    <location>
        <begin position="398"/>
        <end position="483"/>
    </location>
</feature>
<dbReference type="AlphaFoldDB" id="A0A165QT57"/>
<evidence type="ECO:0000256" key="1">
    <source>
        <dbReference type="SAM" id="MobiDB-lite"/>
    </source>
</evidence>
<dbReference type="STRING" id="1314781.A0A165QT57"/>
<feature type="region of interest" description="Disordered" evidence="1">
    <location>
        <begin position="246"/>
        <end position="315"/>
    </location>
</feature>
<gene>
    <name evidence="3" type="ORF">EXIGLDRAFT_12460</name>
</gene>
<feature type="compositionally biased region" description="Polar residues" evidence="1">
    <location>
        <begin position="195"/>
        <end position="211"/>
    </location>
</feature>
<feature type="compositionally biased region" description="Low complexity" evidence="1">
    <location>
        <begin position="136"/>
        <end position="154"/>
    </location>
</feature>
<dbReference type="Proteomes" id="UP000077266">
    <property type="component" value="Unassembled WGS sequence"/>
</dbReference>
<dbReference type="OrthoDB" id="3171339at2759"/>
<feature type="region of interest" description="Disordered" evidence="1">
    <location>
        <begin position="136"/>
        <end position="211"/>
    </location>
</feature>
<dbReference type="Pfam" id="PF26617">
    <property type="entry name" value="CcmS-like"/>
    <property type="match status" value="2"/>
</dbReference>